<proteinExistence type="predicted"/>
<comment type="caution">
    <text evidence="2">The sequence shown here is derived from an EMBL/GenBank/DDBJ whole genome shotgun (WGS) entry which is preliminary data.</text>
</comment>
<feature type="region of interest" description="Disordered" evidence="1">
    <location>
        <begin position="105"/>
        <end position="158"/>
    </location>
</feature>
<evidence type="ECO:0000313" key="2">
    <source>
        <dbReference type="EMBL" id="KAF3320357.1"/>
    </source>
</evidence>
<feature type="region of interest" description="Disordered" evidence="1">
    <location>
        <begin position="35"/>
        <end position="84"/>
    </location>
</feature>
<feature type="compositionally biased region" description="Basic and acidic residues" evidence="1">
    <location>
        <begin position="37"/>
        <end position="47"/>
    </location>
</feature>
<dbReference type="OrthoDB" id="1726263at2759"/>
<gene>
    <name evidence="2" type="ORF">FCM35_KLT22043</name>
</gene>
<accession>A0A833QKZ3</accession>
<dbReference type="Proteomes" id="UP000623129">
    <property type="component" value="Unassembled WGS sequence"/>
</dbReference>
<dbReference type="AlphaFoldDB" id="A0A833QKZ3"/>
<reference evidence="2" key="1">
    <citation type="submission" date="2020-01" db="EMBL/GenBank/DDBJ databases">
        <title>Genome sequence of Kobresia littledalei, the first chromosome-level genome in the family Cyperaceae.</title>
        <authorList>
            <person name="Qu G."/>
        </authorList>
    </citation>
    <scope>NUCLEOTIDE SEQUENCE</scope>
    <source>
        <strain evidence="2">C.B.Clarke</strain>
        <tissue evidence="2">Leaf</tissue>
    </source>
</reference>
<keyword evidence="3" id="KW-1185">Reference proteome</keyword>
<name>A0A833QKZ3_9POAL</name>
<protein>
    <submittedName>
        <fullName evidence="2">Uncharacterized protein</fullName>
    </submittedName>
</protein>
<evidence type="ECO:0000256" key="1">
    <source>
        <dbReference type="SAM" id="MobiDB-lite"/>
    </source>
</evidence>
<evidence type="ECO:0000313" key="3">
    <source>
        <dbReference type="Proteomes" id="UP000623129"/>
    </source>
</evidence>
<sequence length="189" mass="21345">MRVWEGRIRATWGWISVDRGSKATLPLTMPRRVFKSSAKDSARRPCEIDLQGGRPRLVRRGGLADGTGPSGQEEPTSKDQKQRRYERLAATSQLSLCRIPLVRTSSESAVRRRGRPPRGPFPARPRPARGDPLSPREQLEQSAGSRRVRGRDPRAQPSEPILFPKLRIRFADFPCLHCSIGQRLFTLET</sequence>
<feature type="compositionally biased region" description="Basic and acidic residues" evidence="1">
    <location>
        <begin position="75"/>
        <end position="84"/>
    </location>
</feature>
<organism evidence="2 3">
    <name type="scientific">Carex littledalei</name>
    <dbReference type="NCBI Taxonomy" id="544730"/>
    <lineage>
        <taxon>Eukaryota</taxon>
        <taxon>Viridiplantae</taxon>
        <taxon>Streptophyta</taxon>
        <taxon>Embryophyta</taxon>
        <taxon>Tracheophyta</taxon>
        <taxon>Spermatophyta</taxon>
        <taxon>Magnoliopsida</taxon>
        <taxon>Liliopsida</taxon>
        <taxon>Poales</taxon>
        <taxon>Cyperaceae</taxon>
        <taxon>Cyperoideae</taxon>
        <taxon>Cariceae</taxon>
        <taxon>Carex</taxon>
        <taxon>Carex subgen. Euthyceras</taxon>
    </lineage>
</organism>
<dbReference type="EMBL" id="SWLB01000067">
    <property type="protein sequence ID" value="KAF3320357.1"/>
    <property type="molecule type" value="Genomic_DNA"/>
</dbReference>